<evidence type="ECO:0000313" key="1">
    <source>
        <dbReference type="EMBL" id="BDR92283.1"/>
    </source>
</evidence>
<proteinExistence type="predicted"/>
<name>A0A830E0B3_9CREN</name>
<dbReference type="OrthoDB" id="27941at2157"/>
<dbReference type="EMBL" id="BMNM01000003">
    <property type="protein sequence ID" value="GGI74392.1"/>
    <property type="molecule type" value="Genomic_DNA"/>
</dbReference>
<dbReference type="GeneID" id="76206923"/>
<reference evidence="1" key="4">
    <citation type="journal article" date="2023" name="Microbiol. Resour. Announc.">
        <title>Complete Genome Sequence of Vulcanisaeta souniana Strain IC-059, a Hyperthermophilic Archaeon Isolated from Hot Spring Water in Japan.</title>
        <authorList>
            <person name="Kato S."/>
            <person name="Itoh T."/>
            <person name="Wu L."/>
            <person name="Ma J."/>
            <person name="Ohkuma M."/>
        </authorList>
    </citation>
    <scope>NUCLEOTIDE SEQUENCE</scope>
    <source>
        <strain evidence="1">JCM 11219</strain>
    </source>
</reference>
<organism evidence="2 3">
    <name type="scientific">Vulcanisaeta souniana JCM 11219</name>
    <dbReference type="NCBI Taxonomy" id="1293586"/>
    <lineage>
        <taxon>Archaea</taxon>
        <taxon>Thermoproteota</taxon>
        <taxon>Thermoprotei</taxon>
        <taxon>Thermoproteales</taxon>
        <taxon>Thermoproteaceae</taxon>
        <taxon>Vulcanisaeta</taxon>
    </lineage>
</organism>
<dbReference type="EMBL" id="AP026830">
    <property type="protein sequence ID" value="BDR92283.1"/>
    <property type="molecule type" value="Genomic_DNA"/>
</dbReference>
<evidence type="ECO:0000313" key="3">
    <source>
        <dbReference type="Proteomes" id="UP000657075"/>
    </source>
</evidence>
<reference evidence="2" key="1">
    <citation type="journal article" date="2014" name="Int. J. Syst. Evol. Microbiol.">
        <title>Complete genome sequence of Corynebacterium casei LMG S-19264T (=DSM 44701T), isolated from a smear-ripened cheese.</title>
        <authorList>
            <consortium name="US DOE Joint Genome Institute (JGI-PGF)"/>
            <person name="Walter F."/>
            <person name="Albersmeier A."/>
            <person name="Kalinowski J."/>
            <person name="Ruckert C."/>
        </authorList>
    </citation>
    <scope>NUCLEOTIDE SEQUENCE</scope>
    <source>
        <strain evidence="2">JCM 11219</strain>
    </source>
</reference>
<keyword evidence="4" id="KW-1185">Reference proteome</keyword>
<sequence length="92" mass="10393">MIRETITIKRALWLALKKQLIGDYGNLDFNCEALLLEDPKIHIVACADGDNVNLTITFNPLEIALDLKKSRENAKRIHEIADLGKKINVPLK</sequence>
<reference evidence="2" key="2">
    <citation type="submission" date="2020-09" db="EMBL/GenBank/DDBJ databases">
        <authorList>
            <person name="Sun Q."/>
            <person name="Ohkuma M."/>
        </authorList>
    </citation>
    <scope>NUCLEOTIDE SEQUENCE</scope>
    <source>
        <strain evidence="2">JCM 11219</strain>
    </source>
</reference>
<gene>
    <name evidence="2" type="ORF">GCM10007112_08930</name>
    <name evidence="1" type="ORF">Vsou_13760</name>
</gene>
<dbReference type="Proteomes" id="UP000657075">
    <property type="component" value="Unassembled WGS sequence"/>
</dbReference>
<accession>A0A830E0B3</accession>
<dbReference type="RefSeq" id="WP_188602868.1">
    <property type="nucleotide sequence ID" value="NZ_AP026830.1"/>
</dbReference>
<dbReference type="AlphaFoldDB" id="A0A830E0B3"/>
<protein>
    <submittedName>
        <fullName evidence="2">Uncharacterized protein</fullName>
    </submittedName>
</protein>
<evidence type="ECO:0000313" key="4">
    <source>
        <dbReference type="Proteomes" id="UP001060771"/>
    </source>
</evidence>
<dbReference type="Proteomes" id="UP001060771">
    <property type="component" value="Chromosome"/>
</dbReference>
<reference evidence="4" key="3">
    <citation type="submission" date="2022-09" db="EMBL/GenBank/DDBJ databases">
        <title>Complete genome sequence of Vulcanisaeta souniana.</title>
        <authorList>
            <person name="Kato S."/>
            <person name="Itoh T."/>
            <person name="Ohkuma M."/>
        </authorList>
    </citation>
    <scope>NUCLEOTIDE SEQUENCE [LARGE SCALE GENOMIC DNA]</scope>
    <source>
        <strain evidence="4">JCM 11219</strain>
    </source>
</reference>
<evidence type="ECO:0000313" key="2">
    <source>
        <dbReference type="EMBL" id="GGI74392.1"/>
    </source>
</evidence>